<feature type="compositionally biased region" description="Gly residues" evidence="1">
    <location>
        <begin position="1906"/>
        <end position="1916"/>
    </location>
</feature>
<gene>
    <name evidence="4" type="primary">sprA</name>
    <name evidence="4" type="ORF">EPD60_13395</name>
</gene>
<evidence type="ECO:0000313" key="5">
    <source>
        <dbReference type="Proteomes" id="UP000295334"/>
    </source>
</evidence>
<dbReference type="NCBIfam" id="TIGR04189">
    <property type="entry name" value="surface_SprA"/>
    <property type="match status" value="1"/>
</dbReference>
<dbReference type="InterPro" id="IPR026377">
    <property type="entry name" value="Cell_surface_SprA"/>
</dbReference>
<keyword evidence="2" id="KW-0732">Signal</keyword>
<reference evidence="4 5" key="1">
    <citation type="submission" date="2019-03" db="EMBL/GenBank/DDBJ databases">
        <authorList>
            <person name="Kim M.K.M."/>
        </authorList>
    </citation>
    <scope>NUCLEOTIDE SEQUENCE [LARGE SCALE GENOMIC DNA]</scope>
    <source>
        <strain evidence="4 5">17J68-12</strain>
    </source>
</reference>
<name>A0A4R1B811_9BACT</name>
<evidence type="ECO:0000259" key="3">
    <source>
        <dbReference type="Pfam" id="PF14349"/>
    </source>
</evidence>
<feature type="domain" description="Gliding motility protein SprA N-terminal" evidence="3">
    <location>
        <begin position="1113"/>
        <end position="1614"/>
    </location>
</feature>
<evidence type="ECO:0000256" key="1">
    <source>
        <dbReference type="SAM" id="MobiDB-lite"/>
    </source>
</evidence>
<dbReference type="Pfam" id="PF14349">
    <property type="entry name" value="SprA_N"/>
    <property type="match status" value="2"/>
</dbReference>
<proteinExistence type="predicted"/>
<dbReference type="RefSeq" id="WP_131450033.1">
    <property type="nucleotide sequence ID" value="NZ_SJZI01000046.1"/>
</dbReference>
<evidence type="ECO:0000313" key="4">
    <source>
        <dbReference type="EMBL" id="TCJ13377.1"/>
    </source>
</evidence>
<organism evidence="4 5">
    <name type="scientific">Flaviaesturariibacter flavus</name>
    <dbReference type="NCBI Taxonomy" id="2502780"/>
    <lineage>
        <taxon>Bacteria</taxon>
        <taxon>Pseudomonadati</taxon>
        <taxon>Bacteroidota</taxon>
        <taxon>Chitinophagia</taxon>
        <taxon>Chitinophagales</taxon>
        <taxon>Chitinophagaceae</taxon>
        <taxon>Flaviaestuariibacter</taxon>
    </lineage>
</organism>
<dbReference type="OrthoDB" id="9806090at2"/>
<feature type="chain" id="PRO_5020359594" evidence="2">
    <location>
        <begin position="28"/>
        <end position="2422"/>
    </location>
</feature>
<dbReference type="EMBL" id="SJZI01000046">
    <property type="protein sequence ID" value="TCJ13377.1"/>
    <property type="molecule type" value="Genomic_DNA"/>
</dbReference>
<keyword evidence="5" id="KW-1185">Reference proteome</keyword>
<dbReference type="InterPro" id="IPR025684">
    <property type="entry name" value="SprA_N_dom"/>
</dbReference>
<comment type="caution">
    <text evidence="4">The sequence shown here is derived from an EMBL/GenBank/DDBJ whole genome shotgun (WGS) entry which is preliminary data.</text>
</comment>
<protein>
    <submittedName>
        <fullName evidence="4">Cell surface protein SprA</fullName>
    </submittedName>
</protein>
<evidence type="ECO:0000256" key="2">
    <source>
        <dbReference type="SAM" id="SignalP"/>
    </source>
</evidence>
<sequence length="2422" mass="273727">MNRRQMTIARWLLAAILPLALVGTASARTPEIFQQGTTDTTRPQGVDTLRYPIRDRRTDALSGGYRNPFDLKDTAYVKRSVEYDPKTKQYYIVERIGGRYFRTPTTMTQAEFLRMQARNDENEYFRRRANTLYALNNRRARPNFGFSKDWMNRVTGMGKVSINPTGYVDIAAGYQGQKVNNPTLPERARRNGGFDFQMNAQLQVDAKIGDKINLPINYNTLAQFDFENQLKLDYQGKNDEILKLLQAGNVNFASKGTLIPGAQSLFGVKTQLQFGKVYVTGVMANQRSQRQSANMQGSAATMPFSIRADEYEENRHFLLGHFFRLNYNKWLQKLPLVTSNVQVTRVEVWVTNRTGATTNTRDIVAFMDLGEPGTGSFGNSGVPTANINGPTYSLITNSPGARNSSTATSSLVALGFAPVQDFEKTFARKLQAGQDFTFQNELGYISLAQPLLPDEVLGVAYEYTYNGKRYQVGEFSQDVPPDSSGNSQKVLFLKLLKATSQRSQLPIWRLMMKNVYTVGYGSLQREDFKLDVVYEQPSFGEKRYLPLNDTFQQFTPVPATITPTVRGPYRGVPLLQLVNLDRLNNQNDPQPNGVFDFIEGVTVVSGQSRIIFPVLEPFGRDLEYVFENGPSNAPDTIRKRYIYYPLYDTIKAIAQTYANLNRYKLVGKSKQANNVDYQLGFNIPRGSVTATAGGRILQEGVDYEINYDLGTLHVINPAIIQSGIPVQIQFENNATFGLQQRNYLAMRLDYLASKHLTVGGTVVRLSERPFFTKQQYGEDPIRNTMYGVDFNYTNDIPRLTRLLNKLPFYNTKAMSGITAYGEAAYLQPGHAPQIGKGDAGQVYIDDFEGTRSSIDLRFPINSWTLASTPQKSRDQFGNLLFPEAERSNDLTYNDNRAKLAWYNIEPVLQEKTNSNNPLRSNLRELSKPETRQVFQNEIFPKRTLDIGQGILTTFDMAFYPNEKGPYNYRVTGIDQNNRLTTPAQSWGGIMRAIDQTDFETGNVEFIEFWVQDPYTLKPNATGGSLYFNLGNISEDVLRDGKRQYENGLPTPSQPAILTDETVWGRVPRNPQQVTNAFSNDPADRPFQDVGFDGLADSAEQRKFAPYLTQLGGLNPAARQQVQADPSNDNFKHYRDASFTSDNGILERYKNINNPQGNSPVATRADEFSQAFTLYPDQEELNRDNTLNEVEEYFQYRVELKPNMSVGTNFITDKRVVTVRPADNSAPRNETWYLFRIPVQQWQTKVGNIPDFKSIRFIRMFMTGFDDTLVARFGKLELVRNQWRRYNYDIDSTGNLAAFANPGTSAEVLAVNLEENDQRKPIPYVTPPGIERQQQISNNNTQLLQNEQSLSLKVCAMQPKDARGVFKTMNMDLRQYGNLSLFIHAESSNGPSGTDLKDGDLSAIIRIGSDFSSNYYQIRIPLRITQWNTSNPEQIWPSVNTLELALDKLTQVKQARNRANFSPSKFFTQTIDGQIFSIIGNPNLGEVRGMMLAVRNEKIEPVCAEVWFNELRLSRIDEQGAYAALGRVDLRMADLGTLSLAGSVKSKGWGTLEQRANERTREDFYQYDLAANLDLGKLLPKSTGLQIPVYLGYSKAVATPEYDPYDLDIKLKQKLNDSPKEMKDSIRSNAVDQRTIKTVNFTNVRKNKMNGKPTQPWDISNIDLNFSYTHDQASNPIIELDDVKRTRAAVGYSYAPQPQYLTPLKGIVKSRSPWLAFVRDFNFNYKPNIGVKADVFRQFGALRPRNVGADNDYKLPETYDKKFTFDRYYTLRWQLTQSLLLDFNSTTNAIVDEPVGRIDTKGKKDTVQNNFWKGGRTTHYSQVGTLSYTLPTTKFPILDWTSARVAYTARYDWIASSLAARSIDPNGFDFGNKLLNGQTKDYTAELNFDQLYNKFRFLRNALNPAASGGGGNAGRGGAAPARPRNARDSARRAQQAEPKQLGFLPKALIGLATSVKRVGIAYNTDMGTVLPGFLDSAQGIGANFRPGSPSWKYMFGYQPDTNDINRLGAMGLLTRSDIFNELIQQRYKQTLRITAQLQPLRDLTIDVNWDKSFEKNYSELFKDTSTTDNKGLERFNPAAAGAFNVSYISYQTLFTKFDPNEVSETFRKFESYRSVLSQRLAAQNPYFAQNGGTIGADGFATGYGRYAQDVVIPAFIAAYTDKDPNSVAVFRSSNPNIKSNPFSALIPKPNWTISYSGLSRLKPLEKIFTNFTLRHGYQSTLGMNNFNTSLLFQDPLQVGFPRFIDTTAGRNSYIPYFLVPNVTIDERFQPLIEADMTFTNQLSARFEFKKSRMLSLSLTDYQLAENRSTEYTFGFNWRKRGVPFLQNLRIGKSGKKLDNDVTFRFDFSLRDDATANSKLDQNTAYPAAGQKVVRFSPTIDYVLNNRINVKLYFENNKVIPKLATTAPMSTTRGGVQIRVSLAP</sequence>
<feature type="domain" description="Gliding motility protein SprA N-terminal" evidence="3">
    <location>
        <begin position="159"/>
        <end position="356"/>
    </location>
</feature>
<dbReference type="Proteomes" id="UP000295334">
    <property type="component" value="Unassembled WGS sequence"/>
</dbReference>
<feature type="signal peptide" evidence="2">
    <location>
        <begin position="1"/>
        <end position="27"/>
    </location>
</feature>
<accession>A0A4R1B811</accession>
<feature type="region of interest" description="Disordered" evidence="1">
    <location>
        <begin position="1905"/>
        <end position="1936"/>
    </location>
</feature>